<dbReference type="Pfam" id="PF00005">
    <property type="entry name" value="ABC_tran"/>
    <property type="match status" value="2"/>
</dbReference>
<keyword evidence="5" id="KW-0677">Repeat</keyword>
<dbReference type="InterPro" id="IPR003593">
    <property type="entry name" value="AAA+_ATPase"/>
</dbReference>
<dbReference type="FunFam" id="3.40.50.300:FF:000298">
    <property type="entry name" value="ATP-binding cassette sub-family A member 12"/>
    <property type="match status" value="1"/>
</dbReference>
<dbReference type="InterPro" id="IPR003439">
    <property type="entry name" value="ABC_transporter-like_ATP-bd"/>
</dbReference>
<reference evidence="13 14" key="1">
    <citation type="submission" date="2019-07" db="EMBL/GenBank/DDBJ databases">
        <title>Genomics analysis of Aphanomyces spp. identifies a new class of oomycete effector associated with host adaptation.</title>
        <authorList>
            <person name="Gaulin E."/>
        </authorList>
    </citation>
    <scope>NUCLEOTIDE SEQUENCE [LARGE SCALE GENOMIC DNA]</scope>
    <source>
        <strain evidence="13 14">ATCC 201684</strain>
    </source>
</reference>
<dbReference type="GO" id="GO:0005319">
    <property type="term" value="F:lipid transporter activity"/>
    <property type="evidence" value="ECO:0007669"/>
    <property type="project" value="TreeGrafter"/>
</dbReference>
<feature type="transmembrane region" description="Helical" evidence="11">
    <location>
        <begin position="1448"/>
        <end position="1470"/>
    </location>
</feature>
<feature type="domain" description="ABC transporter" evidence="12">
    <location>
        <begin position="1558"/>
        <end position="1791"/>
    </location>
</feature>
<dbReference type="Pfam" id="PF12698">
    <property type="entry name" value="ABC2_membrane_3"/>
    <property type="match status" value="2"/>
</dbReference>
<keyword evidence="3" id="KW-0813">Transport</keyword>
<feature type="compositionally biased region" description="Polar residues" evidence="10">
    <location>
        <begin position="1"/>
        <end position="11"/>
    </location>
</feature>
<dbReference type="Proteomes" id="UP000481153">
    <property type="component" value="Unassembled WGS sequence"/>
</dbReference>
<evidence type="ECO:0000256" key="1">
    <source>
        <dbReference type="ARBA" id="ARBA00004141"/>
    </source>
</evidence>
<evidence type="ECO:0000256" key="6">
    <source>
        <dbReference type="ARBA" id="ARBA00022741"/>
    </source>
</evidence>
<dbReference type="Gene3D" id="3.40.50.300">
    <property type="entry name" value="P-loop containing nucleotide triphosphate hydrolases"/>
    <property type="match status" value="2"/>
</dbReference>
<gene>
    <name evidence="13" type="ORF">Ae201684_006867</name>
</gene>
<evidence type="ECO:0000256" key="4">
    <source>
        <dbReference type="ARBA" id="ARBA00022692"/>
    </source>
</evidence>
<keyword evidence="4 11" id="KW-0812">Transmembrane</keyword>
<dbReference type="InterPro" id="IPR013525">
    <property type="entry name" value="ABC2_TM"/>
</dbReference>
<feature type="transmembrane region" description="Helical" evidence="11">
    <location>
        <begin position="625"/>
        <end position="648"/>
    </location>
</feature>
<feature type="compositionally biased region" description="Low complexity" evidence="10">
    <location>
        <begin position="19"/>
        <end position="39"/>
    </location>
</feature>
<evidence type="ECO:0000256" key="7">
    <source>
        <dbReference type="ARBA" id="ARBA00022840"/>
    </source>
</evidence>
<sequence>MAESTKNTLTEWKTPLLETPQSPLMPSLTTSTPSSAAPPLSKSHIQTLLWKNFLLKKKHPVKWALEMIVPVLFIILLGGLKKLTDDVNVPDGWSDTTPSVNVNTGTSHSLFETRQVSMAGYNFNFSSYFATETSMSGYLLNMAVQGFLGGKKLNELSQADQIQCARFALEGKVSTDPNSPFAVPTECRGRVVPYKIAIAPDTPFTRNYFATTVAKWYPRVELTNKSILVTPTIPSWSDSIEFYKDEAALEAYIQSDNYGTDLAHPVIQSAIVFNSFPSADQLGTATPIQVSLRLNSTLGRGGVIGDVPRTNIKATDPLQRSLDQTSYQNYATTGFLTLQTLVTRFVACLPTLNTTASVTCQNPLATTASSPDTDARLLKQIQNDAIMQSAVIFFNKQPLPTKIDLSNLPQASQDALVAPLRQAPQSYYGQRVMPFPIQGYLSSPFYTSVESFFAIVFIISYLFSISSILVAFLTEKENKSRELMKILGVQDNSIIWSWYITYGVIFIISAILQAAASASGLFPNCSIVLVFLFFLLFGWSVLAYGFLVSSIFSKSRLGTYIGIVVFFVMYLITSGFNDTSSEGAKTIVCLFAPVAMSFGVQTMAKAEANSLGITFSNIREPYANFRFSTALGFMLFDIILYTLLGLYLERVVPKDYGVPEPWYFPFRPSFWRKVFGGKKPPSRRVQDKAEAFELEAALTDMMEPVGPELRQQEETGDALQIRALRKEFRVPGGIKVSVRGMNLTMYKNQITCLLGHNGAGKTTLISMLTGMIPATSGDATINNLSLRDDLSEIRHSLGMCPQHDVLYAELSVQEHLTFYGRIKGFRGDALLAEVDAKITEVGLTEKRHVRSSDLSGGMKRKLSLAIALLGDSRVVFLDEPTSGMDPYSRRSSWEIIQNNKYNRIVVLTTHFMDEADILGDRIAIMAEGELRCVGSTLFLKNKYGAGYNFSLVKTDACDTNALVSFVESRVPTAKVLSNVGTEISFQLPLDCSHLFAPMFSELDTNLSKFGVLSYGISVTTLEEVFIKVAEVGDEHHQHTLQPRTNGADRREDKGFKIDVNTPKQSKLAMFFIHFAALFKKRWRTAKRDRKIVLFGVLLPIAFIILGISILKFSSLATNDKPMRLGLGNYSLGASTPVPIYCVSDSDAWCSTLQSTFKGGQVAILPKETYATTTPTVFNFAYTSPPIQPNDTTGICLKTGEQLWNRGYGPTPVLGQYGAYIVRGSSQTGEISYVMAVNTTAPHAAANYKALMDQTVVQIVSQNNPAATLVVTSHPLPLTAKTKTLFTTFISFATAICVVLAFCFFSASIVPYLVSEKHPSHNSKHQQLVSGVSLPAFWLANFAWDLLLFTIPCAFALLTIYLFDITPFTGNSCTTCASTPFAGVAALLILLGFALISLCYCLSYLFRDSSSSQTFTIMINMVLGVVLMTVSVVLDVLDSTKEINKSLKFIWRLSPLFNVGNGLNSLAIFTVRATFARDGYVPGLSVFDTNVLGWEVAFLAVESFVFPLIAIGIDYLSFPKIKAAVMKDPQVADEPYEVDQDVQTEETRIASGAADKDAVVMKGLRKVYKGGKVGIVNMSLALPKGECFGYLGINGAGKTSTMKILTGDVLPSKGSATLGGFDILSQQLDVRRLIGYCPQFDALIDLLTVREHLELFASIKGVPSKFIDATVKDKMEQLNLNDFENKLAGTLSGGNKRKLSVAIAMIGSPPIIFLDEPSTGMDPVSRRFMWDVIADISTRSKESTILLTTHSMEECEALCTRVGIMVGGRLRCLGSIQHLKNRFGDGLMMHVKLAAVTSDAVAAMISSQMQGETSITKATLDSVCARLGKGLRASHISSDHPTGYVLADLLERQQSLSVKDFCTWWLSEDRFDAFSSYLTSAFAVQQGSAQLLERQNDQSRFKLLSPNLMLSSVFALVEGCKRELHVEEYTVAQTTLEQIFNNFACQQTQERGVARGVIKDEPTNDHYVAAPV</sequence>
<dbReference type="VEuPathDB" id="FungiDB:AeMF1_001901"/>
<protein>
    <recommendedName>
        <fullName evidence="12">ABC transporter domain-containing protein</fullName>
    </recommendedName>
</protein>
<dbReference type="EMBL" id="VJMJ01000085">
    <property type="protein sequence ID" value="KAF0737062.1"/>
    <property type="molecule type" value="Genomic_DNA"/>
</dbReference>
<dbReference type="GO" id="GO:0016887">
    <property type="term" value="F:ATP hydrolysis activity"/>
    <property type="evidence" value="ECO:0007669"/>
    <property type="project" value="InterPro"/>
</dbReference>
<dbReference type="SUPFAM" id="SSF52540">
    <property type="entry name" value="P-loop containing nucleoside triphosphate hydrolases"/>
    <property type="match status" value="2"/>
</dbReference>
<evidence type="ECO:0000256" key="8">
    <source>
        <dbReference type="ARBA" id="ARBA00022989"/>
    </source>
</evidence>
<evidence type="ECO:0000313" key="13">
    <source>
        <dbReference type="EMBL" id="KAF0737062.1"/>
    </source>
</evidence>
<feature type="transmembrane region" description="Helical" evidence="11">
    <location>
        <begin position="527"/>
        <end position="547"/>
    </location>
</feature>
<feature type="transmembrane region" description="Helical" evidence="11">
    <location>
        <begin position="1383"/>
        <end position="1404"/>
    </location>
</feature>
<dbReference type="PROSITE" id="PS50893">
    <property type="entry name" value="ABC_TRANSPORTER_2"/>
    <property type="match status" value="2"/>
</dbReference>
<comment type="subcellular location">
    <subcellularLocation>
        <location evidence="1">Membrane</location>
        <topology evidence="1">Multi-pass membrane protein</topology>
    </subcellularLocation>
</comment>
<dbReference type="PANTHER" id="PTHR19229">
    <property type="entry name" value="ATP-BINDING CASSETTE TRANSPORTER SUBFAMILY A ABCA"/>
    <property type="match status" value="1"/>
</dbReference>
<feature type="transmembrane region" description="Helical" evidence="11">
    <location>
        <begin position="494"/>
        <end position="515"/>
    </location>
</feature>
<keyword evidence="14" id="KW-1185">Reference proteome</keyword>
<dbReference type="CDD" id="cd03263">
    <property type="entry name" value="ABC_subfamily_A"/>
    <property type="match status" value="2"/>
</dbReference>
<dbReference type="InterPro" id="IPR017871">
    <property type="entry name" value="ABC_transporter-like_CS"/>
</dbReference>
<dbReference type="FunFam" id="3.40.50.300:FF:000904">
    <property type="entry name" value="ABC transporter A family member 1"/>
    <property type="match status" value="1"/>
</dbReference>
<dbReference type="GO" id="GO:0016020">
    <property type="term" value="C:membrane"/>
    <property type="evidence" value="ECO:0007669"/>
    <property type="project" value="UniProtKB-SubCell"/>
</dbReference>
<feature type="transmembrane region" description="Helical" evidence="11">
    <location>
        <begin position="452"/>
        <end position="473"/>
    </location>
</feature>
<dbReference type="GO" id="GO:0140359">
    <property type="term" value="F:ABC-type transporter activity"/>
    <property type="evidence" value="ECO:0007669"/>
    <property type="project" value="InterPro"/>
</dbReference>
<feature type="transmembrane region" description="Helical" evidence="11">
    <location>
        <begin position="1288"/>
        <end position="1313"/>
    </location>
</feature>
<evidence type="ECO:0000256" key="5">
    <source>
        <dbReference type="ARBA" id="ARBA00022737"/>
    </source>
</evidence>
<comment type="similarity">
    <text evidence="2">Belongs to the ABC transporter superfamily. ABCA family.</text>
</comment>
<comment type="caution">
    <text evidence="13">The sequence shown here is derived from an EMBL/GenBank/DDBJ whole genome shotgun (WGS) entry which is preliminary data.</text>
</comment>
<evidence type="ECO:0000256" key="3">
    <source>
        <dbReference type="ARBA" id="ARBA00022448"/>
    </source>
</evidence>
<feature type="transmembrane region" description="Helical" evidence="11">
    <location>
        <begin position="1091"/>
        <end position="1113"/>
    </location>
</feature>
<evidence type="ECO:0000313" key="14">
    <source>
        <dbReference type="Proteomes" id="UP000481153"/>
    </source>
</evidence>
<dbReference type="InterPro" id="IPR027417">
    <property type="entry name" value="P-loop_NTPase"/>
</dbReference>
<organism evidence="13 14">
    <name type="scientific">Aphanomyces euteiches</name>
    <dbReference type="NCBI Taxonomy" id="100861"/>
    <lineage>
        <taxon>Eukaryota</taxon>
        <taxon>Sar</taxon>
        <taxon>Stramenopiles</taxon>
        <taxon>Oomycota</taxon>
        <taxon>Saprolegniomycetes</taxon>
        <taxon>Saprolegniales</taxon>
        <taxon>Verrucalvaceae</taxon>
        <taxon>Aphanomyces</taxon>
    </lineage>
</organism>
<evidence type="ECO:0000256" key="2">
    <source>
        <dbReference type="ARBA" id="ARBA00008869"/>
    </source>
</evidence>
<dbReference type="GO" id="GO:0005524">
    <property type="term" value="F:ATP binding"/>
    <property type="evidence" value="ECO:0007669"/>
    <property type="project" value="UniProtKB-KW"/>
</dbReference>
<feature type="region of interest" description="Disordered" evidence="10">
    <location>
        <begin position="1"/>
        <end position="39"/>
    </location>
</feature>
<dbReference type="InterPro" id="IPR026082">
    <property type="entry name" value="ABCA"/>
</dbReference>
<dbReference type="PANTHER" id="PTHR19229:SF36">
    <property type="entry name" value="ATP-BINDING CASSETTE SUB-FAMILY A MEMBER 2"/>
    <property type="match status" value="1"/>
</dbReference>
<keyword evidence="7" id="KW-0067">ATP-binding</keyword>
<dbReference type="SMART" id="SM00382">
    <property type="entry name" value="AAA"/>
    <property type="match status" value="2"/>
</dbReference>
<keyword evidence="9 11" id="KW-0472">Membrane</keyword>
<evidence type="ECO:0000256" key="9">
    <source>
        <dbReference type="ARBA" id="ARBA00023136"/>
    </source>
</evidence>
<name>A0A6G0XAB1_9STRA</name>
<dbReference type="PROSITE" id="PS00211">
    <property type="entry name" value="ABC_TRANSPORTER_1"/>
    <property type="match status" value="2"/>
</dbReference>
<keyword evidence="8 11" id="KW-1133">Transmembrane helix</keyword>
<keyword evidence="6" id="KW-0547">Nucleotide-binding</keyword>
<feature type="transmembrane region" description="Helical" evidence="11">
    <location>
        <begin position="1416"/>
        <end position="1436"/>
    </location>
</feature>
<proteinExistence type="inferred from homology"/>
<feature type="transmembrane region" description="Helical" evidence="11">
    <location>
        <begin position="559"/>
        <end position="577"/>
    </location>
</feature>
<feature type="domain" description="ABC transporter" evidence="12">
    <location>
        <begin position="719"/>
        <end position="952"/>
    </location>
</feature>
<accession>A0A6G0XAB1</accession>
<feature type="transmembrane region" description="Helical" evidence="11">
    <location>
        <begin position="1490"/>
        <end position="1515"/>
    </location>
</feature>
<evidence type="ECO:0000259" key="12">
    <source>
        <dbReference type="PROSITE" id="PS50893"/>
    </source>
</evidence>
<evidence type="ECO:0000256" key="10">
    <source>
        <dbReference type="SAM" id="MobiDB-lite"/>
    </source>
</evidence>
<evidence type="ECO:0000256" key="11">
    <source>
        <dbReference type="SAM" id="Phobius"/>
    </source>
</evidence>
<feature type="transmembrane region" description="Helical" evidence="11">
    <location>
        <begin position="1341"/>
        <end position="1362"/>
    </location>
</feature>